<accession>A0AA88UD03</accession>
<gene>
    <name evidence="1" type="ORF">RJ640_022721</name>
</gene>
<sequence>MVWIVVVGGDGDDQMVVVGDSGIGLRQIMEYVVREAMAGELKMEGELRWRRLEAVAAEVGGEKTSN</sequence>
<proteinExistence type="predicted"/>
<keyword evidence="2" id="KW-1185">Reference proteome</keyword>
<protein>
    <submittedName>
        <fullName evidence="1">Uncharacterized protein</fullName>
    </submittedName>
</protein>
<evidence type="ECO:0000313" key="2">
    <source>
        <dbReference type="Proteomes" id="UP001187471"/>
    </source>
</evidence>
<organism evidence="1 2">
    <name type="scientific">Escallonia rubra</name>
    <dbReference type="NCBI Taxonomy" id="112253"/>
    <lineage>
        <taxon>Eukaryota</taxon>
        <taxon>Viridiplantae</taxon>
        <taxon>Streptophyta</taxon>
        <taxon>Embryophyta</taxon>
        <taxon>Tracheophyta</taxon>
        <taxon>Spermatophyta</taxon>
        <taxon>Magnoliopsida</taxon>
        <taxon>eudicotyledons</taxon>
        <taxon>Gunneridae</taxon>
        <taxon>Pentapetalae</taxon>
        <taxon>asterids</taxon>
        <taxon>campanulids</taxon>
        <taxon>Escalloniales</taxon>
        <taxon>Escalloniaceae</taxon>
        <taxon>Escallonia</taxon>
    </lineage>
</organism>
<dbReference type="EMBL" id="JAVXUO010002657">
    <property type="protein sequence ID" value="KAK2970742.1"/>
    <property type="molecule type" value="Genomic_DNA"/>
</dbReference>
<dbReference type="Proteomes" id="UP001187471">
    <property type="component" value="Unassembled WGS sequence"/>
</dbReference>
<name>A0AA88UD03_9ASTE</name>
<dbReference type="AlphaFoldDB" id="A0AA88UD03"/>
<reference evidence="1" key="1">
    <citation type="submission" date="2022-12" db="EMBL/GenBank/DDBJ databases">
        <title>Draft genome assemblies for two species of Escallonia (Escalloniales).</title>
        <authorList>
            <person name="Chanderbali A."/>
            <person name="Dervinis C."/>
            <person name="Anghel I."/>
            <person name="Soltis D."/>
            <person name="Soltis P."/>
            <person name="Zapata F."/>
        </authorList>
    </citation>
    <scope>NUCLEOTIDE SEQUENCE</scope>
    <source>
        <strain evidence="1">UCBG92.1500</strain>
        <tissue evidence="1">Leaf</tissue>
    </source>
</reference>
<evidence type="ECO:0000313" key="1">
    <source>
        <dbReference type="EMBL" id="KAK2970742.1"/>
    </source>
</evidence>
<comment type="caution">
    <text evidence="1">The sequence shown here is derived from an EMBL/GenBank/DDBJ whole genome shotgun (WGS) entry which is preliminary data.</text>
</comment>